<organism evidence="2 3">
    <name type="scientific">Cotesia typhae</name>
    <dbReference type="NCBI Taxonomy" id="2053667"/>
    <lineage>
        <taxon>Eukaryota</taxon>
        <taxon>Metazoa</taxon>
        <taxon>Ecdysozoa</taxon>
        <taxon>Arthropoda</taxon>
        <taxon>Hexapoda</taxon>
        <taxon>Insecta</taxon>
        <taxon>Pterygota</taxon>
        <taxon>Neoptera</taxon>
        <taxon>Endopterygota</taxon>
        <taxon>Hymenoptera</taxon>
        <taxon>Apocrita</taxon>
        <taxon>Ichneumonoidea</taxon>
        <taxon>Braconidae</taxon>
        <taxon>Microgastrinae</taxon>
        <taxon>Cotesia</taxon>
    </lineage>
</organism>
<evidence type="ECO:0000313" key="2">
    <source>
        <dbReference type="EMBL" id="KAG8041581.1"/>
    </source>
</evidence>
<dbReference type="Proteomes" id="UP000729913">
    <property type="component" value="Unassembled WGS sequence"/>
</dbReference>
<protein>
    <submittedName>
        <fullName evidence="2">Uncharacterized protein</fullName>
    </submittedName>
</protein>
<gene>
    <name evidence="2" type="ORF">G9C98_002874</name>
</gene>
<reference evidence="2" key="2">
    <citation type="submission" date="2021-04" db="EMBL/GenBank/DDBJ databases">
        <title>Genome-wide patterns of bracovirus chromosomal integration into multiple host tissues during parasitism.</title>
        <authorList>
            <person name="Chebbi M.A.C."/>
        </authorList>
    </citation>
    <scope>NUCLEOTIDE SEQUENCE</scope>
    <source>
        <tissue evidence="2">Whole body</tissue>
    </source>
</reference>
<sequence>MNTFLFCFVLTVGLVGQEVTGTSNQRYQAPTSQGNANANIGELVKKAVDDLSKLFTNLGKEVQSTLNPQQFEDFFKEHNHIFSDQTKSKFNKVVNDVKNAGAQVNLSGTSSDFNELIVATSSDLSSVVQKYAKDIPNPSEVIQRINDYVKQLTEPRRN</sequence>
<evidence type="ECO:0000313" key="3">
    <source>
        <dbReference type="Proteomes" id="UP000729913"/>
    </source>
</evidence>
<keyword evidence="3" id="KW-1185">Reference proteome</keyword>
<feature type="signal peptide" evidence="1">
    <location>
        <begin position="1"/>
        <end position="21"/>
    </location>
</feature>
<keyword evidence="1" id="KW-0732">Signal</keyword>
<proteinExistence type="predicted"/>
<dbReference type="OrthoDB" id="10315805at2759"/>
<dbReference type="EMBL" id="JAAOIC020000016">
    <property type="protein sequence ID" value="KAG8041581.1"/>
    <property type="molecule type" value="Genomic_DNA"/>
</dbReference>
<dbReference type="AlphaFoldDB" id="A0A8J5V192"/>
<reference evidence="2" key="1">
    <citation type="submission" date="2020-03" db="EMBL/GenBank/DDBJ databases">
        <authorList>
            <person name="Chebbi M.A."/>
            <person name="Drezen J.M."/>
        </authorList>
    </citation>
    <scope>NUCLEOTIDE SEQUENCE</scope>
    <source>
        <tissue evidence="2">Whole body</tissue>
    </source>
</reference>
<feature type="chain" id="PRO_5035249730" evidence="1">
    <location>
        <begin position="22"/>
        <end position="158"/>
    </location>
</feature>
<accession>A0A8J5V192</accession>
<comment type="caution">
    <text evidence="2">The sequence shown here is derived from an EMBL/GenBank/DDBJ whole genome shotgun (WGS) entry which is preliminary data.</text>
</comment>
<evidence type="ECO:0000256" key="1">
    <source>
        <dbReference type="SAM" id="SignalP"/>
    </source>
</evidence>
<name>A0A8J5V192_9HYME</name>